<comment type="caution">
    <text evidence="18">The sequence shown here is derived from an EMBL/GenBank/DDBJ whole genome shotgun (WGS) entry which is preliminary data.</text>
</comment>
<dbReference type="EMBL" id="BAAALV010000001">
    <property type="protein sequence ID" value="GAA1901436.1"/>
    <property type="molecule type" value="Genomic_DNA"/>
</dbReference>
<comment type="similarity">
    <text evidence="4 14">Belongs to the galactose-1-phosphate uridylyltransferase type 1 family.</text>
</comment>
<evidence type="ECO:0000256" key="6">
    <source>
        <dbReference type="ARBA" id="ARBA00016340"/>
    </source>
</evidence>
<keyword evidence="8 14" id="KW-0548">Nucleotidyltransferase</keyword>
<evidence type="ECO:0000256" key="2">
    <source>
        <dbReference type="ARBA" id="ARBA00001947"/>
    </source>
</evidence>
<dbReference type="PANTHER" id="PTHR11943:SF1">
    <property type="entry name" value="GALACTOSE-1-PHOSPHATE URIDYLYLTRANSFERASE"/>
    <property type="match status" value="1"/>
</dbReference>
<dbReference type="PIRSF" id="PIRSF000808">
    <property type="entry name" value="GalT"/>
    <property type="match status" value="1"/>
</dbReference>
<dbReference type="RefSeq" id="WP_152228142.1">
    <property type="nucleotide sequence ID" value="NZ_BAAALV010000001.1"/>
</dbReference>
<reference evidence="18 19" key="1">
    <citation type="journal article" date="2019" name="Int. J. Syst. Evol. Microbiol.">
        <title>The Global Catalogue of Microorganisms (GCM) 10K type strain sequencing project: providing services to taxonomists for standard genome sequencing and annotation.</title>
        <authorList>
            <consortium name="The Broad Institute Genomics Platform"/>
            <consortium name="The Broad Institute Genome Sequencing Center for Infectious Disease"/>
            <person name="Wu L."/>
            <person name="Ma J."/>
        </authorList>
    </citation>
    <scope>NUCLEOTIDE SEQUENCE [LARGE SCALE GENOMIC DNA]</scope>
    <source>
        <strain evidence="18 19">JCM 13316</strain>
    </source>
</reference>
<evidence type="ECO:0000259" key="17">
    <source>
        <dbReference type="Pfam" id="PF02744"/>
    </source>
</evidence>
<evidence type="ECO:0000256" key="4">
    <source>
        <dbReference type="ARBA" id="ARBA00010951"/>
    </source>
</evidence>
<gene>
    <name evidence="18" type="primary">galT</name>
    <name evidence="18" type="ORF">GCM10009688_01200</name>
</gene>
<dbReference type="Gene3D" id="3.30.428.10">
    <property type="entry name" value="HIT-like"/>
    <property type="match status" value="2"/>
</dbReference>
<evidence type="ECO:0000256" key="8">
    <source>
        <dbReference type="ARBA" id="ARBA00022695"/>
    </source>
</evidence>
<keyword evidence="19" id="KW-1185">Reference proteome</keyword>
<dbReference type="EC" id="2.7.7.12" evidence="5 13"/>
<proteinExistence type="inferred from homology"/>
<name>A0ABN2NSR6_9MICC</name>
<dbReference type="PANTHER" id="PTHR11943">
    <property type="entry name" value="GALACTOSE-1-PHOSPHATE URIDYLYLTRANSFERASE"/>
    <property type="match status" value="1"/>
</dbReference>
<evidence type="ECO:0000256" key="7">
    <source>
        <dbReference type="ARBA" id="ARBA00022679"/>
    </source>
</evidence>
<keyword evidence="12 14" id="KW-0119">Carbohydrate metabolism</keyword>
<keyword evidence="9 14" id="KW-0479">Metal-binding</keyword>
<evidence type="ECO:0000313" key="18">
    <source>
        <dbReference type="EMBL" id="GAA1901436.1"/>
    </source>
</evidence>
<dbReference type="InterPro" id="IPR001937">
    <property type="entry name" value="GalP_UDPtransf1"/>
</dbReference>
<protein>
    <recommendedName>
        <fullName evidence="6 13">Galactose-1-phosphate uridylyltransferase</fullName>
        <ecNumber evidence="5 13">2.7.7.12</ecNumber>
    </recommendedName>
</protein>
<evidence type="ECO:0000313" key="19">
    <source>
        <dbReference type="Proteomes" id="UP001500784"/>
    </source>
</evidence>
<feature type="domain" description="Galactose-1-phosphate uridyl transferase N-terminal" evidence="16">
    <location>
        <begin position="56"/>
        <end position="207"/>
    </location>
</feature>
<sequence>MSAPAIHPEPETEPQRMHLADGRELLYFFDAGEAPARSRATPPADTRRLPPRPQTPRMRYDPLLGEWVSYAEHRQRRTHLPPASECPLCPSGPERATEIPARAYDVAVFENRFPAFGPGTGSGVHAAQADAPAAGRCEVVAFAPQHDASFAGLTLERARTVIRAWAHRTAELSRIQGVAQVFIFENRGAEIGVTLHHPHGQIYAYPFATPRTLRQLESVQAYRAETGGDLFGDLLARELEEGNRVVARGRWWTAYVPYAARMPLEVHLVPHRNVPDLASLTGDEREELSALYLDVLRRIEGLYPTPTPYIAAWYQAPVEHPGRNSYRMHLQVTSPRRAENKLKYLAGSEAAMGAFIADVSPEETAARLRQTLPPFDARGGGTA</sequence>
<comment type="pathway">
    <text evidence="3 14">Carbohydrate metabolism; galactose metabolism.</text>
</comment>
<dbReference type="SUPFAM" id="SSF54197">
    <property type="entry name" value="HIT-like"/>
    <property type="match status" value="2"/>
</dbReference>
<comment type="catalytic activity">
    <reaction evidence="1 14">
        <text>alpha-D-galactose 1-phosphate + UDP-alpha-D-glucose = alpha-D-glucose 1-phosphate + UDP-alpha-D-galactose</text>
        <dbReference type="Rhea" id="RHEA:13989"/>
        <dbReference type="ChEBI" id="CHEBI:58336"/>
        <dbReference type="ChEBI" id="CHEBI:58601"/>
        <dbReference type="ChEBI" id="CHEBI:58885"/>
        <dbReference type="ChEBI" id="CHEBI:66914"/>
        <dbReference type="EC" id="2.7.7.12"/>
    </reaction>
</comment>
<accession>A0ABN2NSR6</accession>
<comment type="cofactor">
    <cofactor evidence="2">
        <name>Zn(2+)</name>
        <dbReference type="ChEBI" id="CHEBI:29105"/>
    </cofactor>
</comment>
<dbReference type="Pfam" id="PF02744">
    <property type="entry name" value="GalP_UDP_tr_C"/>
    <property type="match status" value="1"/>
</dbReference>
<keyword evidence="7 14" id="KW-0808">Transferase</keyword>
<evidence type="ECO:0000256" key="1">
    <source>
        <dbReference type="ARBA" id="ARBA00001107"/>
    </source>
</evidence>
<organism evidence="18 19">
    <name type="scientific">Arthrobacter gandavensis</name>
    <dbReference type="NCBI Taxonomy" id="169960"/>
    <lineage>
        <taxon>Bacteria</taxon>
        <taxon>Bacillati</taxon>
        <taxon>Actinomycetota</taxon>
        <taxon>Actinomycetes</taxon>
        <taxon>Micrococcales</taxon>
        <taxon>Micrococcaceae</taxon>
        <taxon>Arthrobacter</taxon>
    </lineage>
</organism>
<evidence type="ECO:0000256" key="5">
    <source>
        <dbReference type="ARBA" id="ARBA00012384"/>
    </source>
</evidence>
<evidence type="ECO:0000256" key="12">
    <source>
        <dbReference type="ARBA" id="ARBA00023277"/>
    </source>
</evidence>
<evidence type="ECO:0000256" key="13">
    <source>
        <dbReference type="NCBIfam" id="TIGR00209"/>
    </source>
</evidence>
<keyword evidence="10" id="KW-0862">Zinc</keyword>
<keyword evidence="11 14" id="KW-0299">Galactose metabolism</keyword>
<dbReference type="InterPro" id="IPR036265">
    <property type="entry name" value="HIT-like_sf"/>
</dbReference>
<feature type="region of interest" description="Disordered" evidence="15">
    <location>
        <begin position="31"/>
        <end position="58"/>
    </location>
</feature>
<evidence type="ECO:0000256" key="3">
    <source>
        <dbReference type="ARBA" id="ARBA00004947"/>
    </source>
</evidence>
<dbReference type="GO" id="GO:0016779">
    <property type="term" value="F:nucleotidyltransferase activity"/>
    <property type="evidence" value="ECO:0007669"/>
    <property type="project" value="UniProtKB-KW"/>
</dbReference>
<dbReference type="InterPro" id="IPR005850">
    <property type="entry name" value="GalP_Utransf_C"/>
</dbReference>
<dbReference type="InterPro" id="IPR005849">
    <property type="entry name" value="GalP_Utransf_N"/>
</dbReference>
<evidence type="ECO:0000256" key="15">
    <source>
        <dbReference type="SAM" id="MobiDB-lite"/>
    </source>
</evidence>
<dbReference type="NCBIfam" id="TIGR00209">
    <property type="entry name" value="galT_1"/>
    <property type="match status" value="1"/>
</dbReference>
<evidence type="ECO:0000256" key="14">
    <source>
        <dbReference type="RuleBase" id="RU000506"/>
    </source>
</evidence>
<dbReference type="InterPro" id="IPR019779">
    <property type="entry name" value="GalP_UDPtransf1_His-AS"/>
</dbReference>
<evidence type="ECO:0000256" key="10">
    <source>
        <dbReference type="ARBA" id="ARBA00022833"/>
    </source>
</evidence>
<evidence type="ECO:0000259" key="16">
    <source>
        <dbReference type="Pfam" id="PF01087"/>
    </source>
</evidence>
<dbReference type="Pfam" id="PF01087">
    <property type="entry name" value="GalP_UDP_transf"/>
    <property type="match status" value="1"/>
</dbReference>
<dbReference type="PROSITE" id="PS00117">
    <property type="entry name" value="GAL_P_UDP_TRANSF_I"/>
    <property type="match status" value="1"/>
</dbReference>
<evidence type="ECO:0000256" key="9">
    <source>
        <dbReference type="ARBA" id="ARBA00022723"/>
    </source>
</evidence>
<evidence type="ECO:0000256" key="11">
    <source>
        <dbReference type="ARBA" id="ARBA00023144"/>
    </source>
</evidence>
<dbReference type="Proteomes" id="UP001500784">
    <property type="component" value="Unassembled WGS sequence"/>
</dbReference>
<feature type="domain" description="Galactose-1-phosphate uridyl transferase C-terminal" evidence="17">
    <location>
        <begin position="217"/>
        <end position="370"/>
    </location>
</feature>